<dbReference type="Proteomes" id="UP000504634">
    <property type="component" value="Unplaced"/>
</dbReference>
<dbReference type="RefSeq" id="XP_030376307.1">
    <property type="nucleotide sequence ID" value="XM_030520447.1"/>
</dbReference>
<proteinExistence type="predicted"/>
<sequence>MTNTNRVSFLLESPPHPAQLLKRRKRWLVYELGTSLTLTVNVAKSIVDITPSGLIWIAEYTLVYDLPAGTADWIPRRTHKPEPQLPSIPRTPALVKPRIVPYSPQNPIQPFFFAYPQKVPAPMHSRKSFAKVIQVQRGCSKLSLVRDKYGNYYCSRVAKKSRRLRRQLTEEGKVVINHQNNPHGLLFDVISLLSMAYSYQIRHCIMRTLCESRHLISLPGEFLFHDIFRILLHHVQPEIANQPSYIEAFTAGYSLHECSSLYGPHCRHSFLLELVQRFSPKRQKIK</sequence>
<dbReference type="Pfam" id="PF07841">
    <property type="entry name" value="DM4_12"/>
    <property type="match status" value="1"/>
</dbReference>
<dbReference type="OrthoDB" id="8180611at2759"/>
<protein>
    <submittedName>
        <fullName evidence="2">Uncharacterized protein LOC115625408</fullName>
    </submittedName>
</protein>
<organism evidence="1 2">
    <name type="scientific">Drosophila lebanonensis</name>
    <name type="common">Fruit fly</name>
    <name type="synonym">Scaptodrosophila lebanonensis</name>
    <dbReference type="NCBI Taxonomy" id="7225"/>
    <lineage>
        <taxon>Eukaryota</taxon>
        <taxon>Metazoa</taxon>
        <taxon>Ecdysozoa</taxon>
        <taxon>Arthropoda</taxon>
        <taxon>Hexapoda</taxon>
        <taxon>Insecta</taxon>
        <taxon>Pterygota</taxon>
        <taxon>Neoptera</taxon>
        <taxon>Endopterygota</taxon>
        <taxon>Diptera</taxon>
        <taxon>Brachycera</taxon>
        <taxon>Muscomorpha</taxon>
        <taxon>Ephydroidea</taxon>
        <taxon>Drosophilidae</taxon>
        <taxon>Scaptodrosophila</taxon>
    </lineage>
</organism>
<evidence type="ECO:0000313" key="2">
    <source>
        <dbReference type="RefSeq" id="XP_030376307.1"/>
    </source>
</evidence>
<reference evidence="2" key="1">
    <citation type="submission" date="2025-08" db="UniProtKB">
        <authorList>
            <consortium name="RefSeq"/>
        </authorList>
    </citation>
    <scope>IDENTIFICATION</scope>
    <source>
        <strain evidence="2">11010-0011.00</strain>
        <tissue evidence="2">Whole body</tissue>
    </source>
</reference>
<gene>
    <name evidence="2" type="primary">LOC115625408</name>
</gene>
<accession>A0A6J2TMT5</accession>
<dbReference type="PANTHER" id="PTHR21253">
    <property type="entry name" value="F-BOX ONLY PROTEIN 11-RELATED"/>
    <property type="match status" value="1"/>
</dbReference>
<dbReference type="AlphaFoldDB" id="A0A6J2TMT5"/>
<keyword evidence="1" id="KW-1185">Reference proteome</keyword>
<dbReference type="GeneID" id="115625408"/>
<evidence type="ECO:0000313" key="1">
    <source>
        <dbReference type="Proteomes" id="UP000504634"/>
    </source>
</evidence>
<dbReference type="InterPro" id="IPR006631">
    <property type="entry name" value="DM4_12"/>
</dbReference>
<dbReference type="PANTHER" id="PTHR21253:SF0">
    <property type="entry name" value="F-BOX ONLY PROTEIN 11-RELATED"/>
    <property type="match status" value="1"/>
</dbReference>
<name>A0A6J2TMT5_DROLE</name>
<dbReference type="SMART" id="SM00718">
    <property type="entry name" value="DM4_12"/>
    <property type="match status" value="1"/>
</dbReference>